<accession>A0A0D7AU56</accession>
<proteinExistence type="predicted"/>
<dbReference type="Proteomes" id="UP000054007">
    <property type="component" value="Unassembled WGS sequence"/>
</dbReference>
<evidence type="ECO:0000313" key="3">
    <source>
        <dbReference type="Proteomes" id="UP000054007"/>
    </source>
</evidence>
<feature type="region of interest" description="Disordered" evidence="1">
    <location>
        <begin position="75"/>
        <end position="141"/>
    </location>
</feature>
<reference evidence="2 3" key="1">
    <citation type="journal article" date="2015" name="Fungal Genet. Biol.">
        <title>Evolution of novel wood decay mechanisms in Agaricales revealed by the genome sequences of Fistulina hepatica and Cylindrobasidium torrendii.</title>
        <authorList>
            <person name="Floudas D."/>
            <person name="Held B.W."/>
            <person name="Riley R."/>
            <person name="Nagy L.G."/>
            <person name="Koehler G."/>
            <person name="Ransdell A.S."/>
            <person name="Younus H."/>
            <person name="Chow J."/>
            <person name="Chiniquy J."/>
            <person name="Lipzen A."/>
            <person name="Tritt A."/>
            <person name="Sun H."/>
            <person name="Haridas S."/>
            <person name="LaButti K."/>
            <person name="Ohm R.A."/>
            <person name="Kues U."/>
            <person name="Blanchette R.A."/>
            <person name="Grigoriev I.V."/>
            <person name="Minto R.E."/>
            <person name="Hibbett D.S."/>
        </authorList>
    </citation>
    <scope>NUCLEOTIDE SEQUENCE [LARGE SCALE GENOMIC DNA]</scope>
    <source>
        <strain evidence="2 3">FP15055 ss-10</strain>
    </source>
</reference>
<dbReference type="EMBL" id="KN881226">
    <property type="protein sequence ID" value="KIY60821.1"/>
    <property type="molecule type" value="Genomic_DNA"/>
</dbReference>
<protein>
    <submittedName>
        <fullName evidence="2">Uncharacterized protein</fullName>
    </submittedName>
</protein>
<sequence>MGAVNVLIESLRFTSLSLPLPTMLTAPANPPRMTMGAPRKRRASFSTGSTPLERQKYALDALGICSPAQLQYADGLRDARSTREPDKTRSPRRHAAQPEPDDPMRDTIIPPKVFGMSRFKDDGGQHRDSERPQHRATGASL</sequence>
<feature type="region of interest" description="Disordered" evidence="1">
    <location>
        <begin position="27"/>
        <end position="50"/>
    </location>
</feature>
<evidence type="ECO:0000256" key="1">
    <source>
        <dbReference type="SAM" id="MobiDB-lite"/>
    </source>
</evidence>
<name>A0A0D7AU56_9AGAR</name>
<organism evidence="2 3">
    <name type="scientific">Cylindrobasidium torrendii FP15055 ss-10</name>
    <dbReference type="NCBI Taxonomy" id="1314674"/>
    <lineage>
        <taxon>Eukaryota</taxon>
        <taxon>Fungi</taxon>
        <taxon>Dikarya</taxon>
        <taxon>Basidiomycota</taxon>
        <taxon>Agaricomycotina</taxon>
        <taxon>Agaricomycetes</taxon>
        <taxon>Agaricomycetidae</taxon>
        <taxon>Agaricales</taxon>
        <taxon>Marasmiineae</taxon>
        <taxon>Physalacriaceae</taxon>
        <taxon>Cylindrobasidium</taxon>
    </lineage>
</organism>
<feature type="compositionally biased region" description="Basic and acidic residues" evidence="1">
    <location>
        <begin position="118"/>
        <end position="133"/>
    </location>
</feature>
<dbReference type="AlphaFoldDB" id="A0A0D7AU56"/>
<keyword evidence="3" id="KW-1185">Reference proteome</keyword>
<feature type="compositionally biased region" description="Basic and acidic residues" evidence="1">
    <location>
        <begin position="75"/>
        <end position="89"/>
    </location>
</feature>
<gene>
    <name evidence="2" type="ORF">CYLTODRAFT_460383</name>
</gene>
<evidence type="ECO:0000313" key="2">
    <source>
        <dbReference type="EMBL" id="KIY60821.1"/>
    </source>
</evidence>